<dbReference type="AlphaFoldDB" id="A0A091DSX2"/>
<sequence>MGQLKDPGVASGPIWRQSSEAMRKQVLELSGQSSKSSSKSVNVQKEKVAAMYLHLRLNSHLLVSIHALLFLRLHTRLRAPVPPQPYAKAPGIFQCGDYYTHVCIAHAAAAIPLTQNNPLGTHFPPGTCDGFTTLCTMRPLILSVECKLLKALSSFISKNSFALPLMWKKKTMTCKGGK</sequence>
<gene>
    <name evidence="1" type="ORF">H920_04498</name>
</gene>
<name>A0A091DSX2_FUKDA</name>
<evidence type="ECO:0000313" key="1">
    <source>
        <dbReference type="EMBL" id="KFO34177.1"/>
    </source>
</evidence>
<evidence type="ECO:0000313" key="2">
    <source>
        <dbReference type="Proteomes" id="UP000028990"/>
    </source>
</evidence>
<accession>A0A091DSX2</accession>
<proteinExistence type="predicted"/>
<protein>
    <submittedName>
        <fullName evidence="1">Uncharacterized protein</fullName>
    </submittedName>
</protein>
<organism evidence="1 2">
    <name type="scientific">Fukomys damarensis</name>
    <name type="common">Damaraland mole rat</name>
    <name type="synonym">Cryptomys damarensis</name>
    <dbReference type="NCBI Taxonomy" id="885580"/>
    <lineage>
        <taxon>Eukaryota</taxon>
        <taxon>Metazoa</taxon>
        <taxon>Chordata</taxon>
        <taxon>Craniata</taxon>
        <taxon>Vertebrata</taxon>
        <taxon>Euteleostomi</taxon>
        <taxon>Mammalia</taxon>
        <taxon>Eutheria</taxon>
        <taxon>Euarchontoglires</taxon>
        <taxon>Glires</taxon>
        <taxon>Rodentia</taxon>
        <taxon>Hystricomorpha</taxon>
        <taxon>Bathyergidae</taxon>
        <taxon>Fukomys</taxon>
    </lineage>
</organism>
<dbReference type="EMBL" id="KN122016">
    <property type="protein sequence ID" value="KFO34177.1"/>
    <property type="molecule type" value="Genomic_DNA"/>
</dbReference>
<reference evidence="1 2" key="1">
    <citation type="submission" date="2013-11" db="EMBL/GenBank/DDBJ databases">
        <title>The Damaraland mole rat (Fukomys damarensis) genome and evolution of African mole rats.</title>
        <authorList>
            <person name="Gladyshev V.N."/>
            <person name="Fang X."/>
        </authorList>
    </citation>
    <scope>NUCLEOTIDE SEQUENCE [LARGE SCALE GENOMIC DNA]</scope>
    <source>
        <tissue evidence="1">Liver</tissue>
    </source>
</reference>
<keyword evidence="2" id="KW-1185">Reference proteome</keyword>
<dbReference type="Proteomes" id="UP000028990">
    <property type="component" value="Unassembled WGS sequence"/>
</dbReference>